<reference evidence="9" key="1">
    <citation type="submission" date="2020-06" db="EMBL/GenBank/DDBJ databases">
        <title>Draft genome of Bugula neritina, a colonial animal packing powerful symbionts and potential medicines.</title>
        <authorList>
            <person name="Rayko M."/>
        </authorList>
    </citation>
    <scope>NUCLEOTIDE SEQUENCE [LARGE SCALE GENOMIC DNA]</scope>
    <source>
        <strain evidence="9">Kwan_BN1</strain>
    </source>
</reference>
<organism evidence="9 10">
    <name type="scientific">Bugula neritina</name>
    <name type="common">Brown bryozoan</name>
    <name type="synonym">Sertularia neritina</name>
    <dbReference type="NCBI Taxonomy" id="10212"/>
    <lineage>
        <taxon>Eukaryota</taxon>
        <taxon>Metazoa</taxon>
        <taxon>Spiralia</taxon>
        <taxon>Lophotrochozoa</taxon>
        <taxon>Bryozoa</taxon>
        <taxon>Gymnolaemata</taxon>
        <taxon>Cheilostomatida</taxon>
        <taxon>Flustrina</taxon>
        <taxon>Buguloidea</taxon>
        <taxon>Bugulidae</taxon>
        <taxon>Bugula</taxon>
    </lineage>
</organism>
<evidence type="ECO:0000256" key="4">
    <source>
        <dbReference type="ARBA" id="ARBA00023015"/>
    </source>
</evidence>
<dbReference type="PANTHER" id="PTHR13497">
    <property type="entry name" value="HISTONE DEACETYLASE COMPLEX SUBUNIT SAP130"/>
    <property type="match status" value="1"/>
</dbReference>
<dbReference type="AlphaFoldDB" id="A0A7J7JIZ0"/>
<name>A0A7J7JIZ0_BUGNE</name>
<evidence type="ECO:0000256" key="7">
    <source>
        <dbReference type="SAM" id="MobiDB-lite"/>
    </source>
</evidence>
<sequence>MKLLEIGASCTMSSFEANTYTVKPTAVQVGNSISVAKPIIASNLLIKPQTEQRAPLPVVQQQKRIQPLSKPARDQQLAGKLKTNPGTSTAVLQLKNLQKAPVGAVHEDSQRGEPPRKQPALESVTIRKANKEIPTLKAAIPAQKKILTVTSGKPADSIMGNDQQRMPAPAAGNSTPATIAETANSSVTTQQLLSNQAAAAAAAQLNIPVPVATLNAGQGLAPRMASIINASGDVRLVTNTPPPANPALAAGPRVMATPNSKTIAASGGAVKQHITHRPASLPSIGARTAVIQSAPSSRLPHQQPIIRSVTPPVRPAVHSQYRNQVNLGHQAQNPTTVQITIHQPRNTVTNAPANNDRLITNTHFSAGLHGNQVTHPGHAVTATTVSIGSGQSTLPRLVISQSKSTVPYPESRIIAANPPYKKAVRSAAPSGQHDYIRSDQLHAAHIKKSYPDVGSMPSRLGMSLHSMADSKANFIPTVTSTAITPSSKFHPTTLNHMDEPPGKFKTHNFSMPAIISSSSTSKTNLTGPSPGGDNSHDMNPYGINMPRAGPSPSILRKRPHDSNNAAVVVKKISQPADRLSASDKPLLSQPATQYLSCNTLVDKDTGSQSSTDTAMSSESPNQSGVKHEPPEAVENGEAEVQPSPRKKPRKQLLNTAAELKDRHDSSTEEETETKTARPASPIADACKMEFEKDFKLTEADGFLDRSGVRWVKMRERNPASLMNSLPYSKHWNPRYNHFQRSSDFKLKEERRPVVSELSNQKGIQQKINGWKFYHLSSQFQELIETEQVLCDRMGKLAKCLPSKPKDKHPELFKLYELAQANKQRCSLTKDQLWDAKQSLFKILDTHKPKVSEIVQKNHSKRPVKKKER</sequence>
<evidence type="ECO:0000313" key="10">
    <source>
        <dbReference type="Proteomes" id="UP000593567"/>
    </source>
</evidence>
<dbReference type="InterPro" id="IPR031963">
    <property type="entry name" value="SAP130_C"/>
</dbReference>
<feature type="compositionally biased region" description="Polar residues" evidence="7">
    <location>
        <begin position="606"/>
        <end position="624"/>
    </location>
</feature>
<evidence type="ECO:0000256" key="1">
    <source>
        <dbReference type="ARBA" id="ARBA00004123"/>
    </source>
</evidence>
<evidence type="ECO:0000256" key="5">
    <source>
        <dbReference type="ARBA" id="ARBA00023163"/>
    </source>
</evidence>
<feature type="compositionally biased region" description="Basic and acidic residues" evidence="7">
    <location>
        <begin position="105"/>
        <end position="116"/>
    </location>
</feature>
<comment type="similarity">
    <text evidence="2">Belongs to the SAP130 family.</text>
</comment>
<feature type="region of interest" description="Disordered" evidence="7">
    <location>
        <begin position="99"/>
        <end position="126"/>
    </location>
</feature>
<evidence type="ECO:0000256" key="6">
    <source>
        <dbReference type="ARBA" id="ARBA00023242"/>
    </source>
</evidence>
<keyword evidence="3" id="KW-0678">Repressor</keyword>
<proteinExistence type="inferred from homology"/>
<keyword evidence="4" id="KW-0805">Transcription regulation</keyword>
<gene>
    <name evidence="9" type="ORF">EB796_016210</name>
</gene>
<dbReference type="InterPro" id="IPR024137">
    <property type="entry name" value="His_deAcase_cplx_SAP130"/>
</dbReference>
<dbReference type="GO" id="GO:0070822">
    <property type="term" value="C:Sin3-type complex"/>
    <property type="evidence" value="ECO:0007669"/>
    <property type="project" value="TreeGrafter"/>
</dbReference>
<dbReference type="PANTHER" id="PTHR13497:SF3">
    <property type="entry name" value="HISTONE DEACETYLASE COMPLEX SUBUNIT SAP130"/>
    <property type="match status" value="1"/>
</dbReference>
<dbReference type="OrthoDB" id="10048604at2759"/>
<comment type="caution">
    <text evidence="9">The sequence shown here is derived from an EMBL/GenBank/DDBJ whole genome shotgun (WGS) entry which is preliminary data.</text>
</comment>
<accession>A0A7J7JIZ0</accession>
<keyword evidence="10" id="KW-1185">Reference proteome</keyword>
<evidence type="ECO:0000313" key="9">
    <source>
        <dbReference type="EMBL" id="KAF6025486.1"/>
    </source>
</evidence>
<evidence type="ECO:0000259" key="8">
    <source>
        <dbReference type="Pfam" id="PF16014"/>
    </source>
</evidence>
<dbReference type="EMBL" id="VXIV02002455">
    <property type="protein sequence ID" value="KAF6025486.1"/>
    <property type="molecule type" value="Genomic_DNA"/>
</dbReference>
<dbReference type="Pfam" id="PF16014">
    <property type="entry name" value="SAP130_C"/>
    <property type="match status" value="1"/>
</dbReference>
<dbReference type="Proteomes" id="UP000593567">
    <property type="component" value="Unassembled WGS sequence"/>
</dbReference>
<comment type="subcellular location">
    <subcellularLocation>
        <location evidence="1">Nucleus</location>
    </subcellularLocation>
</comment>
<keyword evidence="6" id="KW-0539">Nucleus</keyword>
<feature type="domain" description="Histone deacetylase complex subunit SAP130 C-terminal" evidence="8">
    <location>
        <begin position="608"/>
        <end position="851"/>
    </location>
</feature>
<evidence type="ECO:0000256" key="2">
    <source>
        <dbReference type="ARBA" id="ARBA00007859"/>
    </source>
</evidence>
<keyword evidence="5" id="KW-0804">Transcription</keyword>
<protein>
    <submittedName>
        <fullName evidence="9">SAP130</fullName>
    </submittedName>
</protein>
<feature type="region of interest" description="Disordered" evidence="7">
    <location>
        <begin position="64"/>
        <end position="87"/>
    </location>
</feature>
<feature type="region of interest" description="Disordered" evidence="7">
    <location>
        <begin position="515"/>
        <end position="562"/>
    </location>
</feature>
<evidence type="ECO:0000256" key="3">
    <source>
        <dbReference type="ARBA" id="ARBA00022491"/>
    </source>
</evidence>
<feature type="region of interest" description="Disordered" evidence="7">
    <location>
        <begin position="602"/>
        <end position="680"/>
    </location>
</feature>
<dbReference type="GO" id="GO:0000122">
    <property type="term" value="P:negative regulation of transcription by RNA polymerase II"/>
    <property type="evidence" value="ECO:0007669"/>
    <property type="project" value="TreeGrafter"/>
</dbReference>